<dbReference type="PRINTS" id="PR00332">
    <property type="entry name" value="HISTRIAD"/>
</dbReference>
<evidence type="ECO:0000256" key="1">
    <source>
        <dbReference type="PROSITE-ProRule" id="PRU00464"/>
    </source>
</evidence>
<protein>
    <submittedName>
        <fullName evidence="3">HIT family protein</fullName>
    </submittedName>
</protein>
<evidence type="ECO:0000259" key="2">
    <source>
        <dbReference type="PROSITE" id="PS51084"/>
    </source>
</evidence>
<dbReference type="InterPro" id="IPR019808">
    <property type="entry name" value="Histidine_triad_CS"/>
</dbReference>
<feature type="domain" description="HIT" evidence="2">
    <location>
        <begin position="5"/>
        <end position="118"/>
    </location>
</feature>
<dbReference type="Pfam" id="PF01230">
    <property type="entry name" value="HIT"/>
    <property type="match status" value="1"/>
</dbReference>
<dbReference type="RefSeq" id="WP_246953617.1">
    <property type="nucleotide sequence ID" value="NZ_JALKII010000012.1"/>
</dbReference>
<dbReference type="InterPro" id="IPR036265">
    <property type="entry name" value="HIT-like_sf"/>
</dbReference>
<gene>
    <name evidence="3" type="ORF">MU846_13505</name>
</gene>
<feature type="short sequence motif" description="Histidine triad motif" evidence="1">
    <location>
        <begin position="103"/>
        <end position="107"/>
    </location>
</feature>
<dbReference type="EMBL" id="JALKII010000012">
    <property type="protein sequence ID" value="MCK0538725.1"/>
    <property type="molecule type" value="Genomic_DNA"/>
</dbReference>
<dbReference type="PROSITE" id="PS51084">
    <property type="entry name" value="HIT_2"/>
    <property type="match status" value="1"/>
</dbReference>
<keyword evidence="4" id="KW-1185">Reference proteome</keyword>
<comment type="caution">
    <text evidence="3">The sequence shown here is derived from an EMBL/GenBank/DDBJ whole genome shotgun (WGS) entry which is preliminary data.</text>
</comment>
<dbReference type="PANTHER" id="PTHR46648">
    <property type="entry name" value="HIT FAMILY PROTEIN 1"/>
    <property type="match status" value="1"/>
</dbReference>
<dbReference type="InterPro" id="IPR011146">
    <property type="entry name" value="HIT-like"/>
</dbReference>
<organism evidence="3 4">
    <name type="scientific">Alcanivorax quisquiliarum</name>
    <dbReference type="NCBI Taxonomy" id="2933565"/>
    <lineage>
        <taxon>Bacteria</taxon>
        <taxon>Pseudomonadati</taxon>
        <taxon>Pseudomonadota</taxon>
        <taxon>Gammaproteobacteria</taxon>
        <taxon>Oceanospirillales</taxon>
        <taxon>Alcanivoracaceae</taxon>
        <taxon>Alcanivorax</taxon>
    </lineage>
</organism>
<dbReference type="SUPFAM" id="SSF54197">
    <property type="entry name" value="HIT-like"/>
    <property type="match status" value="1"/>
</dbReference>
<evidence type="ECO:0000313" key="4">
    <source>
        <dbReference type="Proteomes" id="UP001165524"/>
    </source>
</evidence>
<dbReference type="PROSITE" id="PS00892">
    <property type="entry name" value="HIT_1"/>
    <property type="match status" value="1"/>
</dbReference>
<dbReference type="InterPro" id="IPR001310">
    <property type="entry name" value="Histidine_triad_HIT"/>
</dbReference>
<accession>A0ABT0EAE3</accession>
<name>A0ABT0EAE3_9GAMM</name>
<dbReference type="Gene3D" id="3.30.428.10">
    <property type="entry name" value="HIT-like"/>
    <property type="match status" value="1"/>
</dbReference>
<reference evidence="3" key="1">
    <citation type="submission" date="2022-04" db="EMBL/GenBank/DDBJ databases">
        <title>Alcanivorax sp. CY1518 draft genome sequence.</title>
        <authorList>
            <person name="Zhao G."/>
            <person name="An M."/>
        </authorList>
    </citation>
    <scope>NUCLEOTIDE SEQUENCE</scope>
    <source>
        <strain evidence="3">CY1518</strain>
    </source>
</reference>
<sequence>MSECIFCAIAARQSPASVIYEDERAMVLLDLFPVREGHVLIIPRKHGQFVGDFDDDLLGHMMSLARRTIVAQKAVAEKTGNLVIRGHNLIINDGKAANQHVPHLHLHVIPRQGGDSVALAFTWATRMMNYFGVAARRERLDRLAGLLHEHFPPA</sequence>
<proteinExistence type="predicted"/>
<evidence type="ECO:0000313" key="3">
    <source>
        <dbReference type="EMBL" id="MCK0538725.1"/>
    </source>
</evidence>
<dbReference type="PANTHER" id="PTHR46648:SF1">
    <property type="entry name" value="ADENOSINE 5'-MONOPHOSPHORAMIDASE HNT1"/>
    <property type="match status" value="1"/>
</dbReference>
<dbReference type="Proteomes" id="UP001165524">
    <property type="component" value="Unassembled WGS sequence"/>
</dbReference>